<reference evidence="2 3" key="1">
    <citation type="submission" date="2022-03" db="EMBL/GenBank/DDBJ databases">
        <title>Novel taxa within the pig intestine.</title>
        <authorList>
            <person name="Wylensek D."/>
            <person name="Bishof K."/>
            <person name="Afrizal A."/>
            <person name="Clavel T."/>
        </authorList>
    </citation>
    <scope>NUCLEOTIDE SEQUENCE [LARGE SCALE GENOMIC DNA]</scope>
    <source>
        <strain evidence="2 3">Cla-KB-P134</strain>
    </source>
</reference>
<proteinExistence type="predicted"/>
<evidence type="ECO:0000313" key="2">
    <source>
        <dbReference type="EMBL" id="MDX8417370.1"/>
    </source>
</evidence>
<dbReference type="RefSeq" id="WP_320325666.1">
    <property type="nucleotide sequence ID" value="NZ_JALBUS010000007.1"/>
</dbReference>
<keyword evidence="3" id="KW-1185">Reference proteome</keyword>
<name>A0ABU4WPD6_9FIRM</name>
<comment type="caution">
    <text evidence="2">The sequence shown here is derived from an EMBL/GenBank/DDBJ whole genome shotgun (WGS) entry which is preliminary data.</text>
</comment>
<feature type="region of interest" description="Disordered" evidence="1">
    <location>
        <begin position="373"/>
        <end position="406"/>
    </location>
</feature>
<dbReference type="Pfam" id="PF04860">
    <property type="entry name" value="Phage_portal"/>
    <property type="match status" value="1"/>
</dbReference>
<protein>
    <submittedName>
        <fullName evidence="2">Phage portal protein</fullName>
    </submittedName>
</protein>
<dbReference type="InterPro" id="IPR006944">
    <property type="entry name" value="Phage/GTA_portal"/>
</dbReference>
<evidence type="ECO:0000313" key="3">
    <source>
        <dbReference type="Proteomes" id="UP001285244"/>
    </source>
</evidence>
<accession>A0ABU4WPD6</accession>
<dbReference type="EMBL" id="JALBUS010000007">
    <property type="protein sequence ID" value="MDX8417370.1"/>
    <property type="molecule type" value="Genomic_DNA"/>
</dbReference>
<dbReference type="Proteomes" id="UP001285244">
    <property type="component" value="Unassembled WGS sequence"/>
</dbReference>
<evidence type="ECO:0000256" key="1">
    <source>
        <dbReference type="SAM" id="MobiDB-lite"/>
    </source>
</evidence>
<sequence length="406" mass="46233">MIQKYFTLLSGYTPSHTSYQGALYEIDLVRACVNRIASECAKTTAVLVNDDDKIKNFIISQYPNDTMTAYQFYYRLATIYQMENNAYIVPVYAEKDKSGGIIGLIPIQPHFTEVIEDEEGDMCYRFTFNDEIKVFKSWEVGHIKRMQYKNDLFGDSNDAFTNTADLLVAQEKSSASTIKSNSILRFMAKLNTPIDDDEDYERQQKMFMKNNLENNESGVLLYDPRFEDVKPIESKPLMIDADQKKAIENSVYTYWGINEDILQNKYSEDTWNAFYESAIETFFIQVQEVISKLLFSREELMAGKSVKLTSDRLGYASNKTKISVATQFVDRGMVTINQALDILNMPPLPDDEGNVRVIRSEYINAKDVGSTLAGKEVKGDGKNGYSSNKDDGIPNEPGHGTEKNRE</sequence>
<organism evidence="2 3">
    <name type="scientific">Absicoccus intestinalis</name>
    <dbReference type="NCBI Taxonomy" id="2926319"/>
    <lineage>
        <taxon>Bacteria</taxon>
        <taxon>Bacillati</taxon>
        <taxon>Bacillota</taxon>
        <taxon>Erysipelotrichia</taxon>
        <taxon>Erysipelotrichales</taxon>
        <taxon>Erysipelotrichaceae</taxon>
        <taxon>Absicoccus</taxon>
    </lineage>
</organism>
<gene>
    <name evidence="2" type="ORF">MOZ64_05885</name>
</gene>